<proteinExistence type="predicted"/>
<evidence type="ECO:0000313" key="3">
    <source>
        <dbReference type="EMBL" id="SFM88397.1"/>
    </source>
</evidence>
<feature type="compositionally biased region" description="Polar residues" evidence="1">
    <location>
        <begin position="1007"/>
        <end position="1020"/>
    </location>
</feature>
<accession>A0A1I4UHB1</accession>
<evidence type="ECO:0000313" key="4">
    <source>
        <dbReference type="Proteomes" id="UP000242222"/>
    </source>
</evidence>
<name>A0A1I4UHB1_9GAMM</name>
<feature type="region of interest" description="Disordered" evidence="1">
    <location>
        <begin position="954"/>
        <end position="1020"/>
    </location>
</feature>
<dbReference type="Proteomes" id="UP000242222">
    <property type="component" value="Unassembled WGS sequence"/>
</dbReference>
<protein>
    <submittedName>
        <fullName evidence="3">Dermonecrotoxin of the Papain-like fold</fullName>
    </submittedName>
</protein>
<feature type="compositionally biased region" description="Low complexity" evidence="1">
    <location>
        <begin position="973"/>
        <end position="990"/>
    </location>
</feature>
<gene>
    <name evidence="3" type="ORF">SAMN05216516_101133</name>
</gene>
<evidence type="ECO:0000256" key="1">
    <source>
        <dbReference type="SAM" id="MobiDB-lite"/>
    </source>
</evidence>
<feature type="compositionally biased region" description="Basic and acidic residues" evidence="1">
    <location>
        <begin position="1903"/>
        <end position="1927"/>
    </location>
</feature>
<dbReference type="CDD" id="cd20749">
    <property type="entry name" value="nigritoxin_M"/>
    <property type="match status" value="1"/>
</dbReference>
<dbReference type="EMBL" id="FOVC01000001">
    <property type="protein sequence ID" value="SFM88397.1"/>
    <property type="molecule type" value="Genomic_DNA"/>
</dbReference>
<evidence type="ECO:0000259" key="2">
    <source>
        <dbReference type="Pfam" id="PF15645"/>
    </source>
</evidence>
<dbReference type="InterPro" id="IPR028907">
    <property type="entry name" value="Tox-PLDMTX_dom"/>
</dbReference>
<dbReference type="Gene3D" id="3.10.670.10">
    <property type="entry name" value="Secreted effector protein ssei"/>
    <property type="match status" value="1"/>
</dbReference>
<dbReference type="Pfam" id="PF15645">
    <property type="entry name" value="Tox-PLDMTX"/>
    <property type="match status" value="1"/>
</dbReference>
<feature type="domain" description="Tox-PLDMTX" evidence="2">
    <location>
        <begin position="1578"/>
        <end position="1663"/>
    </location>
</feature>
<sequence>MPYISALKKDITYRKDYARNENHNDAEQQGQHKAAASFCRAASRSAGRQADSHNDSLFAYLRDVHQAEAQEFRRKGHNVQIPALNPTLVAQLREALAGAQQSGVLASARAGRSDDEWRQRQLAALDKLTARLSDNAQRWIDHQLGAVHGDPKYDAKNRAAAQQLAGRLASALRTLKNAVDVLFPADGGAVMPDGDIARVIRALHSEAEKDREIAPLLSATACSFFSELAEYFTSLGTRLSSDRPQAAGIDPASVRRLHDAVTDARAQLNHGISTGGPFDAPWMREKLSAIAAFAARLSEDNVRQWISHEKAIKNADSYPSLIMPLTSAMQTLTDITEELLTPGKLTGFSTFGVLLKNVGHQAGIIADIAGQRQGSLADFFRDVSQFLENLHREMKDKSVRQTSSPPDWFKKKGAQCAILLAEASTLRAGLHRKLLDVVPPLNPAMASERLTAESIVRSILWSWQQMAIKTRDASSALYAKTKVLYPIKDRVLPAPASHDGENREDNDAVADSAAVQQRTSDGDERKKSASVLSEKMAELDRLLACDIGRAAKINRCLATGKDGIANSLEKQALSVYINSKDSLSESVSRNLWSAYEKLTGAFMYDIAERLAAAGSALNKAIIAAGDREPHYHEAKERSEEALLLATQVEKTLAAAAAKLTGRTLDEYSRGARLARHWAEIARQKMPEDWVEPNAEQVSALLKKHRLTDDVLSAGDPQGFLFATRLAAEFENARIGELKPAISPEQYAGLEKGLAEYLTKWGQRKISDRAARIAVDLSLDALGYLTIGLSDLTGMAFRAGRACIKIPWSLHKLNKHIMPGSDIPYGAVCDLLEKKLTQLGFSVLISPVPGMIKLAAGGALVAGAGVINYRVGTKENTFDAIYGRVTTGKKSQHINMDSGGQMLSDLVLSGTAIAGFKGATGALKAGANVPGAQVREYPEWHPASEEQRRHDVMMGSGAGRQTPVSGTPTDAAEQKLPAAAEAEAEAFAGSGDSEEAHPRSRGKRSLETQDATAGASTGQSLRADQVDFTPQEAWKTFTDDKKKTTYLYGIKQVLCQIESDQSLPPRVRKNAHLARIGAPLVVPADIAGYQLNNTFLLPDAPGSKSGVLVRLDSAQPYYYVSKGNDLLANIKWAFPHDANQRKRKTRLPFTLTTIGGAEFLMYENAQGFLSGLRDGTYDFNDYFNRNNPSAVNIASLSSALASTIENDYKLKGKTPENKLLITRAILGALIPDPAMTTTQQKYKLQITWESLTPAEYLRSFARPFSTLSGQTQLVVSDITGQTVQQTAINVDKAEYIGSWFDVSVGAVTSFTSGGIVLSAVQAAAEIAANVADGEQLDPLAVAALTVRSISGGSIAVKLGKFSLIGGTTVKYALMVADKAVDLATVGQSIKQAYETGEPLAIYQALLTSGMSVKHSYDMAKNIAAQIKLSKPMEASASLEALEEIASELPVHKVESNLPVRSFKIGNTALQGKINTGEFMISRDNRVSWEKGNRLQLLAYKVHNVDGGRQLPEADVFTQTNAPDADTSGRAGAGERNAFGEGLDFSLIDKAPGETEKALQRFLFSAGPHADNLKRFRDNPWGYGYEAMLKTFNVLKAQGLNPRVVGMLVYKNPHDTGPENHYAVRIARDGADFVIDPTIRQFDPGFPDSATVLPYAEWESFMKEAAGTGVGHFILLKEFAGPLSARRVVSDIQSSMGKFYQSAMIQESNVNILNINIKFKNFIIEALENRENALSKLKTSGKNSKHIRKDIENLKKLKTRFNLLSPGEIKPSEKVGNKIKRISSSHTVADSDIDAIEACQDSSSDIISTVTGRHYLKIGKNAWLEVEQGKNKNKMRITHQGLKDIAIRFDKKKKKWRVADYGKMSKDTFSGSGTVKTTTGAGFKISVPLPASDLAGNNGGLLNISDKRKTEVSQTKDNRSHDGVLDKDLNTGVNPPSHSAEKSPNDDGQTYPVYSGLFRHPDTSFDRTTAHRVTLNKVSEFVLKTKFGWQKVQVFDASTGKYTDSSDFMLTRTGFTVENEKYLSSQNLYAAVEDMKNTSYRLTGALSQYSGPDKSDILDNLQIIKQALEDISKSVVPDNTVPDITTYALMKNRQSYYEGNTYYGLANVHFDVAQSDLSVHYLIAHPYVVVNKYPAFRDYLIKQGLVSAEMLANYNIKNVARYLGAHILNSELKFHNSIPGTKVKSISFYSANPITQHLGYSLERFTRLLSLRQSREGNRFDYASPDVLSQHQLLAPYQEGLDDLRTQVRDEFNPVRPVEVISDEATEKRITRLMHDYQAEIISENLLMSRRLGESRELREFSQEVIKSIKKAFIKVSQVKSLFDEADSRPEIKAELKRMLNEATGLNDDKTIEIDKKDITAISNMVYDRFKENLVGVYSFLSSQITHNYTAFNVIEYKQFDSSKPDAFALPYDRQQRILLAMLPKTLRHGGMTDTVIHEASHNAAATLDHTYIGNIRAESGSFPRSFQQSAREDSHFFADDRISKFSATYALGLPASAVLTPQQELTARDLIECSKLVKADTLLNAAEYITYIIDVLSRHHIQGSRIWPNEGTSRPKRNDDARNHRLELTIIEAVLGLSLH</sequence>
<dbReference type="OrthoDB" id="6631822at2"/>
<reference evidence="4" key="1">
    <citation type="submission" date="2016-10" db="EMBL/GenBank/DDBJ databases">
        <authorList>
            <person name="Varghese N."/>
            <person name="Submissions S."/>
        </authorList>
    </citation>
    <scope>NUCLEOTIDE SEQUENCE [LARGE SCALE GENOMIC DNA]</scope>
    <source>
        <strain evidence="4">N6PO6</strain>
    </source>
</reference>
<organism evidence="3 4">
    <name type="scientific">Izhakiella capsodis</name>
    <dbReference type="NCBI Taxonomy" id="1367852"/>
    <lineage>
        <taxon>Bacteria</taxon>
        <taxon>Pseudomonadati</taxon>
        <taxon>Pseudomonadota</taxon>
        <taxon>Gammaproteobacteria</taxon>
        <taxon>Enterobacterales</taxon>
        <taxon>Erwiniaceae</taxon>
        <taxon>Izhakiella</taxon>
    </lineage>
</organism>
<feature type="region of interest" description="Disordered" evidence="1">
    <location>
        <begin position="495"/>
        <end position="529"/>
    </location>
</feature>
<dbReference type="RefSeq" id="WP_092873785.1">
    <property type="nucleotide sequence ID" value="NZ_FOVC01000001.1"/>
</dbReference>
<keyword evidence="4" id="KW-1185">Reference proteome</keyword>
<feature type="region of interest" description="Disordered" evidence="1">
    <location>
        <begin position="1895"/>
        <end position="1947"/>
    </location>
</feature>